<reference evidence="2 3" key="1">
    <citation type="submission" date="2018-03" db="EMBL/GenBank/DDBJ databases">
        <title>The ancient ancestry and fast evolution of plastids.</title>
        <authorList>
            <person name="Moore K.R."/>
            <person name="Magnabosco C."/>
            <person name="Momper L."/>
            <person name="Gold D.A."/>
            <person name="Bosak T."/>
            <person name="Fournier G.P."/>
        </authorList>
    </citation>
    <scope>NUCLEOTIDE SEQUENCE [LARGE SCALE GENOMIC DNA]</scope>
    <source>
        <strain evidence="2 3">CCALA 016</strain>
    </source>
</reference>
<evidence type="ECO:0000256" key="1">
    <source>
        <dbReference type="SAM" id="MobiDB-lite"/>
    </source>
</evidence>
<organism evidence="2 3">
    <name type="scientific">Aphanothece hegewaldii CCALA 016</name>
    <dbReference type="NCBI Taxonomy" id="2107694"/>
    <lineage>
        <taxon>Bacteria</taxon>
        <taxon>Bacillati</taxon>
        <taxon>Cyanobacteriota</taxon>
        <taxon>Cyanophyceae</taxon>
        <taxon>Oscillatoriophycideae</taxon>
        <taxon>Chroococcales</taxon>
        <taxon>Aphanothecaceae</taxon>
        <taxon>Aphanothece</taxon>
    </lineage>
</organism>
<comment type="caution">
    <text evidence="2">The sequence shown here is derived from an EMBL/GenBank/DDBJ whole genome shotgun (WGS) entry which is preliminary data.</text>
</comment>
<dbReference type="Proteomes" id="UP000239001">
    <property type="component" value="Unassembled WGS sequence"/>
</dbReference>
<reference evidence="2 3" key="2">
    <citation type="submission" date="2018-03" db="EMBL/GenBank/DDBJ databases">
        <authorList>
            <person name="Keele B.F."/>
        </authorList>
    </citation>
    <scope>NUCLEOTIDE SEQUENCE [LARGE SCALE GENOMIC DNA]</scope>
    <source>
        <strain evidence="2 3">CCALA 016</strain>
    </source>
</reference>
<feature type="compositionally biased region" description="Basic residues" evidence="1">
    <location>
        <begin position="1"/>
        <end position="16"/>
    </location>
</feature>
<keyword evidence="3" id="KW-1185">Reference proteome</keyword>
<dbReference type="EMBL" id="PXOH01000030">
    <property type="protein sequence ID" value="PSF33467.1"/>
    <property type="molecule type" value="Genomic_DNA"/>
</dbReference>
<dbReference type="AlphaFoldDB" id="A0A2T1LT22"/>
<evidence type="ECO:0000313" key="2">
    <source>
        <dbReference type="EMBL" id="PSF33467.1"/>
    </source>
</evidence>
<feature type="region of interest" description="Disordered" evidence="1">
    <location>
        <begin position="1"/>
        <end position="22"/>
    </location>
</feature>
<sequence length="101" mass="11636">MLGSMKRTRYAKRRKSVKEAMANQQPLVSNLVPYTTSDLEIPGVMLGAKVTPDDKAWLKQQKEGMSYHVRRAIMLYRLVLSDPQLSEQLFGKQENSHEKTR</sequence>
<name>A0A2T1LT22_9CHRO</name>
<gene>
    <name evidence="2" type="ORF">C7H19_20065</name>
</gene>
<accession>A0A2T1LT22</accession>
<proteinExistence type="predicted"/>
<evidence type="ECO:0000313" key="3">
    <source>
        <dbReference type="Proteomes" id="UP000239001"/>
    </source>
</evidence>
<protein>
    <submittedName>
        <fullName evidence="2">Uncharacterized protein</fullName>
    </submittedName>
</protein>